<feature type="compositionally biased region" description="Low complexity" evidence="1">
    <location>
        <begin position="106"/>
        <end position="122"/>
    </location>
</feature>
<dbReference type="Proteomes" id="UP000265515">
    <property type="component" value="Unassembled WGS sequence"/>
</dbReference>
<dbReference type="Gramene" id="GBG81123">
    <property type="protein sequence ID" value="GBG81123"/>
    <property type="gene ID" value="CBR_g31799"/>
</dbReference>
<reference evidence="2 3" key="1">
    <citation type="journal article" date="2018" name="Cell">
        <title>The Chara Genome: Secondary Complexity and Implications for Plant Terrestrialization.</title>
        <authorList>
            <person name="Nishiyama T."/>
            <person name="Sakayama H."/>
            <person name="Vries J.D."/>
            <person name="Buschmann H."/>
            <person name="Saint-Marcoux D."/>
            <person name="Ullrich K.K."/>
            <person name="Haas F.B."/>
            <person name="Vanderstraeten L."/>
            <person name="Becker D."/>
            <person name="Lang D."/>
            <person name="Vosolsobe S."/>
            <person name="Rombauts S."/>
            <person name="Wilhelmsson P.K.I."/>
            <person name="Janitza P."/>
            <person name="Kern R."/>
            <person name="Heyl A."/>
            <person name="Rumpler F."/>
            <person name="Villalobos L.I.A.C."/>
            <person name="Clay J.M."/>
            <person name="Skokan R."/>
            <person name="Toyoda A."/>
            <person name="Suzuki Y."/>
            <person name="Kagoshima H."/>
            <person name="Schijlen E."/>
            <person name="Tajeshwar N."/>
            <person name="Catarino B."/>
            <person name="Hetherington A.J."/>
            <person name="Saltykova A."/>
            <person name="Bonnot C."/>
            <person name="Breuninger H."/>
            <person name="Symeonidi A."/>
            <person name="Radhakrishnan G.V."/>
            <person name="Van Nieuwerburgh F."/>
            <person name="Deforce D."/>
            <person name="Chang C."/>
            <person name="Karol K.G."/>
            <person name="Hedrich R."/>
            <person name="Ulvskov P."/>
            <person name="Glockner G."/>
            <person name="Delwiche C.F."/>
            <person name="Petrasek J."/>
            <person name="Van de Peer Y."/>
            <person name="Friml J."/>
            <person name="Beilby M."/>
            <person name="Dolan L."/>
            <person name="Kohara Y."/>
            <person name="Sugano S."/>
            <person name="Fujiyama A."/>
            <person name="Delaux P.-M."/>
            <person name="Quint M."/>
            <person name="TheiBen G."/>
            <person name="Hagemann M."/>
            <person name="Harholt J."/>
            <person name="Dunand C."/>
            <person name="Zachgo S."/>
            <person name="Langdale J."/>
            <person name="Maumus F."/>
            <person name="Straeten D.V.D."/>
            <person name="Gould S.B."/>
            <person name="Rensing S.A."/>
        </authorList>
    </citation>
    <scope>NUCLEOTIDE SEQUENCE [LARGE SCALE GENOMIC DNA]</scope>
    <source>
        <strain evidence="2 3">S276</strain>
    </source>
</reference>
<accession>A0A388LFX8</accession>
<organism evidence="2 3">
    <name type="scientific">Chara braunii</name>
    <name type="common">Braun's stonewort</name>
    <dbReference type="NCBI Taxonomy" id="69332"/>
    <lineage>
        <taxon>Eukaryota</taxon>
        <taxon>Viridiplantae</taxon>
        <taxon>Streptophyta</taxon>
        <taxon>Charophyceae</taxon>
        <taxon>Charales</taxon>
        <taxon>Characeae</taxon>
        <taxon>Chara</taxon>
    </lineage>
</organism>
<sequence length="256" mass="28302">MKAFGSKRDGNASRMLFPIEFLSKTNGYRKSGQFPTVASGHQLALPLVPFDAPVESLAGLSTCSSDRRQVVSTPQQPVCGNEKVITYQRRSGGGSSGNVPKKKVLAKPPLNLPESSRAGASSRSRDTSQRRMDEESDDETEDDKRVHQLHPRSIVAPGHTLGEGSCDVNAGREDIGGDEALLKGDGGYDKDKGECGSGEDHMECKKVGVRCGSMVVRKWKTRNWKMKEEMPVFPRGLLPREEENAQRHRRRRELRL</sequence>
<feature type="compositionally biased region" description="Basic and acidic residues" evidence="1">
    <location>
        <begin position="170"/>
        <end position="200"/>
    </location>
</feature>
<comment type="caution">
    <text evidence="2">The sequence shown here is derived from an EMBL/GenBank/DDBJ whole genome shotgun (WGS) entry which is preliminary data.</text>
</comment>
<dbReference type="EMBL" id="BFEA01000365">
    <property type="protein sequence ID" value="GBG81123.1"/>
    <property type="molecule type" value="Genomic_DNA"/>
</dbReference>
<name>A0A388LFX8_CHABU</name>
<protein>
    <submittedName>
        <fullName evidence="2">Uncharacterized protein</fullName>
    </submittedName>
</protein>
<evidence type="ECO:0000256" key="1">
    <source>
        <dbReference type="SAM" id="MobiDB-lite"/>
    </source>
</evidence>
<feature type="region of interest" description="Disordered" evidence="1">
    <location>
        <begin position="88"/>
        <end position="200"/>
    </location>
</feature>
<proteinExistence type="predicted"/>
<evidence type="ECO:0000313" key="2">
    <source>
        <dbReference type="EMBL" id="GBG81123.1"/>
    </source>
</evidence>
<gene>
    <name evidence="2" type="ORF">CBR_g31799</name>
</gene>
<dbReference type="AlphaFoldDB" id="A0A388LFX8"/>
<keyword evidence="3" id="KW-1185">Reference proteome</keyword>
<evidence type="ECO:0000313" key="3">
    <source>
        <dbReference type="Proteomes" id="UP000265515"/>
    </source>
</evidence>
<feature type="compositionally biased region" description="Basic and acidic residues" evidence="1">
    <location>
        <begin position="123"/>
        <end position="133"/>
    </location>
</feature>